<evidence type="ECO:0000259" key="1">
    <source>
        <dbReference type="Pfam" id="PF12680"/>
    </source>
</evidence>
<dbReference type="SUPFAM" id="SSF54427">
    <property type="entry name" value="NTF2-like"/>
    <property type="match status" value="1"/>
</dbReference>
<dbReference type="NCBIfam" id="TIGR02246">
    <property type="entry name" value="SgcJ/EcaC family oxidoreductase"/>
    <property type="match status" value="1"/>
</dbReference>
<name>A0A1W1UPY9_9DEIO</name>
<dbReference type="Proteomes" id="UP000192582">
    <property type="component" value="Unassembled WGS sequence"/>
</dbReference>
<dbReference type="STRING" id="695939.SAMN00790413_04274"/>
<reference evidence="2 3" key="1">
    <citation type="submission" date="2017-04" db="EMBL/GenBank/DDBJ databases">
        <authorList>
            <person name="Afonso C.L."/>
            <person name="Miller P.J."/>
            <person name="Scott M.A."/>
            <person name="Spackman E."/>
            <person name="Goraichik I."/>
            <person name="Dimitrov K.M."/>
            <person name="Suarez D.L."/>
            <person name="Swayne D.E."/>
        </authorList>
    </citation>
    <scope>NUCLEOTIDE SEQUENCE [LARGE SCALE GENOMIC DNA]</scope>
    <source>
        <strain evidence="2 3">KR-140</strain>
    </source>
</reference>
<dbReference type="Gene3D" id="3.10.450.50">
    <property type="match status" value="1"/>
</dbReference>
<accession>A0A1W1UPY9</accession>
<protein>
    <recommendedName>
        <fullName evidence="1">SnoaL-like domain-containing protein</fullName>
    </recommendedName>
</protein>
<dbReference type="Pfam" id="PF12680">
    <property type="entry name" value="SnoaL_2"/>
    <property type="match status" value="1"/>
</dbReference>
<dbReference type="InterPro" id="IPR037401">
    <property type="entry name" value="SnoaL-like"/>
</dbReference>
<dbReference type="EMBL" id="FWWU01000006">
    <property type="protein sequence ID" value="SMB83130.1"/>
    <property type="molecule type" value="Genomic_DNA"/>
</dbReference>
<dbReference type="AlphaFoldDB" id="A0A1W1UPY9"/>
<feature type="domain" description="SnoaL-like" evidence="1">
    <location>
        <begin position="15"/>
        <end position="121"/>
    </location>
</feature>
<evidence type="ECO:0000313" key="2">
    <source>
        <dbReference type="EMBL" id="SMB83130.1"/>
    </source>
</evidence>
<keyword evidence="3" id="KW-1185">Reference proteome</keyword>
<gene>
    <name evidence="2" type="ORF">SAMN00790413_04274</name>
</gene>
<dbReference type="RefSeq" id="WP_170928513.1">
    <property type="nucleotide sequence ID" value="NZ_FWWU01000006.1"/>
</dbReference>
<evidence type="ECO:0000313" key="3">
    <source>
        <dbReference type="Proteomes" id="UP000192582"/>
    </source>
</evidence>
<organism evidence="2 3">
    <name type="scientific">Deinococcus hopiensis KR-140</name>
    <dbReference type="NCBI Taxonomy" id="695939"/>
    <lineage>
        <taxon>Bacteria</taxon>
        <taxon>Thermotogati</taxon>
        <taxon>Deinococcota</taxon>
        <taxon>Deinococci</taxon>
        <taxon>Deinococcales</taxon>
        <taxon>Deinococcaceae</taxon>
        <taxon>Deinococcus</taxon>
    </lineage>
</organism>
<dbReference type="InterPro" id="IPR011944">
    <property type="entry name" value="Steroid_delta5-4_isomerase"/>
</dbReference>
<dbReference type="InterPro" id="IPR032710">
    <property type="entry name" value="NTF2-like_dom_sf"/>
</dbReference>
<proteinExistence type="predicted"/>
<sequence length="148" mass="16463">MSQTNQSTVEQATQHLIDQWRTLDPLRFASSFAADAEFTDVVGNTARGQTAIAELHVMPFTKLFRNAVIDVEEMPIRFVTPDVACVNIHWTMRGHTSFQGEALPPRRGMLHLVVARRDGRWQPVVAHNTDHTAVYGRGASEASTAADH</sequence>